<evidence type="ECO:0000313" key="2">
    <source>
        <dbReference type="EMBL" id="KAG8452755.1"/>
    </source>
</evidence>
<keyword evidence="1" id="KW-0812">Transmembrane</keyword>
<evidence type="ECO:0000313" key="3">
    <source>
        <dbReference type="Proteomes" id="UP000812440"/>
    </source>
</evidence>
<comment type="caution">
    <text evidence="2">The sequence shown here is derived from an EMBL/GenBank/DDBJ whole genome shotgun (WGS) entry which is preliminary data.</text>
</comment>
<keyword evidence="1" id="KW-1133">Transmembrane helix</keyword>
<sequence>MSLVVYIILCFIYIGSILFISTFCFVKCSEIHIYTCIFLLVSVESAQFAYSGKVNIVRTHCKPMKWVSELQTVPPNACFDLSSYNFNLETI</sequence>
<name>A0A8T2K5I1_9PIPI</name>
<protein>
    <submittedName>
        <fullName evidence="2">Uncharacterized protein</fullName>
    </submittedName>
</protein>
<accession>A0A8T2K5I1</accession>
<reference evidence="2" key="1">
    <citation type="thesis" date="2020" institute="ProQuest LLC" country="789 East Eisenhower Parkway, Ann Arbor, MI, USA">
        <title>Comparative Genomics and Chromosome Evolution.</title>
        <authorList>
            <person name="Mudd A.B."/>
        </authorList>
    </citation>
    <scope>NUCLEOTIDE SEQUENCE</scope>
    <source>
        <strain evidence="2">Female2</strain>
        <tissue evidence="2">Blood</tissue>
    </source>
</reference>
<evidence type="ECO:0000256" key="1">
    <source>
        <dbReference type="SAM" id="Phobius"/>
    </source>
</evidence>
<dbReference type="EMBL" id="JAACNH010000002">
    <property type="protein sequence ID" value="KAG8452755.1"/>
    <property type="molecule type" value="Genomic_DNA"/>
</dbReference>
<organism evidence="2 3">
    <name type="scientific">Hymenochirus boettgeri</name>
    <name type="common">Congo dwarf clawed frog</name>
    <dbReference type="NCBI Taxonomy" id="247094"/>
    <lineage>
        <taxon>Eukaryota</taxon>
        <taxon>Metazoa</taxon>
        <taxon>Chordata</taxon>
        <taxon>Craniata</taxon>
        <taxon>Vertebrata</taxon>
        <taxon>Euteleostomi</taxon>
        <taxon>Amphibia</taxon>
        <taxon>Batrachia</taxon>
        <taxon>Anura</taxon>
        <taxon>Pipoidea</taxon>
        <taxon>Pipidae</taxon>
        <taxon>Pipinae</taxon>
        <taxon>Hymenochirus</taxon>
    </lineage>
</organism>
<feature type="transmembrane region" description="Helical" evidence="1">
    <location>
        <begin position="6"/>
        <end position="26"/>
    </location>
</feature>
<keyword evidence="1" id="KW-0472">Membrane</keyword>
<dbReference type="Proteomes" id="UP000812440">
    <property type="component" value="Chromosome 2"/>
</dbReference>
<gene>
    <name evidence="2" type="ORF">GDO86_004518</name>
</gene>
<dbReference type="AlphaFoldDB" id="A0A8T2K5I1"/>
<keyword evidence="3" id="KW-1185">Reference proteome</keyword>
<proteinExistence type="predicted"/>